<organism evidence="2 3">
    <name type="scientific">Puccinia coronata f. sp. avenae</name>
    <dbReference type="NCBI Taxonomy" id="200324"/>
    <lineage>
        <taxon>Eukaryota</taxon>
        <taxon>Fungi</taxon>
        <taxon>Dikarya</taxon>
        <taxon>Basidiomycota</taxon>
        <taxon>Pucciniomycotina</taxon>
        <taxon>Pucciniomycetes</taxon>
        <taxon>Pucciniales</taxon>
        <taxon>Pucciniaceae</taxon>
        <taxon>Puccinia</taxon>
    </lineage>
</organism>
<protein>
    <submittedName>
        <fullName evidence="2">Uncharacterized protein</fullName>
    </submittedName>
</protein>
<evidence type="ECO:0000313" key="3">
    <source>
        <dbReference type="Proteomes" id="UP000235388"/>
    </source>
</evidence>
<reference evidence="2 3" key="1">
    <citation type="submission" date="2017-11" db="EMBL/GenBank/DDBJ databases">
        <title>De novo assembly and phasing of dikaryotic genomes from two isolates of Puccinia coronata f. sp. avenae, the causal agent of oat crown rust.</title>
        <authorList>
            <person name="Miller M.E."/>
            <person name="Zhang Y."/>
            <person name="Omidvar V."/>
            <person name="Sperschneider J."/>
            <person name="Schwessinger B."/>
            <person name="Raley C."/>
            <person name="Palmer J.M."/>
            <person name="Garnica D."/>
            <person name="Upadhyaya N."/>
            <person name="Rathjen J."/>
            <person name="Taylor J.M."/>
            <person name="Park R.F."/>
            <person name="Dodds P.N."/>
            <person name="Hirsch C.D."/>
            <person name="Kianian S.F."/>
            <person name="Figueroa M."/>
        </authorList>
    </citation>
    <scope>NUCLEOTIDE SEQUENCE [LARGE SCALE GENOMIC DNA]</scope>
    <source>
        <strain evidence="2">12NC29</strain>
    </source>
</reference>
<gene>
    <name evidence="2" type="ORF">PCANC_07153</name>
</gene>
<comment type="caution">
    <text evidence="2">The sequence shown here is derived from an EMBL/GenBank/DDBJ whole genome shotgun (WGS) entry which is preliminary data.</text>
</comment>
<dbReference type="EMBL" id="PGCJ01000839">
    <property type="protein sequence ID" value="PLW18011.1"/>
    <property type="molecule type" value="Genomic_DNA"/>
</dbReference>
<feature type="region of interest" description="Disordered" evidence="1">
    <location>
        <begin position="1"/>
        <end position="40"/>
    </location>
</feature>
<sequence length="122" mass="12476">MHLSRLDRQVSSQGDLRPPMGASATNKPGGSFAFSPAPCGSPRRLRKADWTLPSFPTAPGGYDVAMVAEGIPRTYICKVARNALGGSGGDSTGSAPPVLSLMAPGGSVNPLPLGGFDTLSHQ</sequence>
<dbReference type="AlphaFoldDB" id="A0A2N5SXP3"/>
<proteinExistence type="predicted"/>
<accession>A0A2N5SXP3</accession>
<evidence type="ECO:0000256" key="1">
    <source>
        <dbReference type="SAM" id="MobiDB-lite"/>
    </source>
</evidence>
<name>A0A2N5SXP3_9BASI</name>
<dbReference type="Proteomes" id="UP000235388">
    <property type="component" value="Unassembled WGS sequence"/>
</dbReference>
<keyword evidence="3" id="KW-1185">Reference proteome</keyword>
<evidence type="ECO:0000313" key="2">
    <source>
        <dbReference type="EMBL" id="PLW18011.1"/>
    </source>
</evidence>